<protein>
    <submittedName>
        <fullName evidence="1">Uncharacterized protein</fullName>
    </submittedName>
</protein>
<proteinExistence type="predicted"/>
<dbReference type="EMBL" id="QGKW02000276">
    <property type="protein sequence ID" value="KAF2608375.1"/>
    <property type="molecule type" value="Genomic_DNA"/>
</dbReference>
<comment type="caution">
    <text evidence="1">The sequence shown here is derived from an EMBL/GenBank/DDBJ whole genome shotgun (WGS) entry which is preliminary data.</text>
</comment>
<reference evidence="1" key="1">
    <citation type="submission" date="2019-12" db="EMBL/GenBank/DDBJ databases">
        <title>Genome sequencing and annotation of Brassica cretica.</title>
        <authorList>
            <person name="Studholme D.J."/>
            <person name="Sarris P.F."/>
        </authorList>
    </citation>
    <scope>NUCLEOTIDE SEQUENCE</scope>
    <source>
        <strain evidence="1">PFS-001/15</strain>
        <tissue evidence="1">Leaf</tissue>
    </source>
</reference>
<accession>A0A8S9LMJ3</accession>
<organism evidence="1 2">
    <name type="scientific">Brassica cretica</name>
    <name type="common">Mustard</name>
    <dbReference type="NCBI Taxonomy" id="69181"/>
    <lineage>
        <taxon>Eukaryota</taxon>
        <taxon>Viridiplantae</taxon>
        <taxon>Streptophyta</taxon>
        <taxon>Embryophyta</taxon>
        <taxon>Tracheophyta</taxon>
        <taxon>Spermatophyta</taxon>
        <taxon>Magnoliopsida</taxon>
        <taxon>eudicotyledons</taxon>
        <taxon>Gunneridae</taxon>
        <taxon>Pentapetalae</taxon>
        <taxon>rosids</taxon>
        <taxon>malvids</taxon>
        <taxon>Brassicales</taxon>
        <taxon>Brassicaceae</taxon>
        <taxon>Brassiceae</taxon>
        <taxon>Brassica</taxon>
    </lineage>
</organism>
<evidence type="ECO:0000313" key="2">
    <source>
        <dbReference type="Proteomes" id="UP000712281"/>
    </source>
</evidence>
<gene>
    <name evidence="1" type="ORF">F2Q68_00043555</name>
</gene>
<name>A0A8S9LMJ3_BRACR</name>
<sequence>MDRRSWTGDHGQEIMDRKTEARNELWRLIWTLRTSKKSRFPMLIRDCTRCIFLTMEKYFVSRPGGLKAHIKLVSSLYSESSLRGANSYLLIGKLWISFYMELEQLPSVGKLWISPRHGDVRRKGEIKNQPHGDFQAVLSVKQGRHWCLLAIEEIMDRRSWTGNHGHEIMDRKSWTGKLRQGMGCGD</sequence>
<dbReference type="AlphaFoldDB" id="A0A8S9LMJ3"/>
<evidence type="ECO:0000313" key="1">
    <source>
        <dbReference type="EMBL" id="KAF2608375.1"/>
    </source>
</evidence>
<dbReference type="Proteomes" id="UP000712281">
    <property type="component" value="Unassembled WGS sequence"/>
</dbReference>